<dbReference type="GO" id="GO:0005886">
    <property type="term" value="C:plasma membrane"/>
    <property type="evidence" value="ECO:0007669"/>
    <property type="project" value="UniProtKB-SubCell"/>
</dbReference>
<dbReference type="PROSITE" id="PS50262">
    <property type="entry name" value="G_PROTEIN_RECEP_F1_2"/>
    <property type="match status" value="1"/>
</dbReference>
<dbReference type="Gene3D" id="1.20.1070.10">
    <property type="entry name" value="Rhodopsin 7-helix transmembrane proteins"/>
    <property type="match status" value="1"/>
</dbReference>
<feature type="transmembrane region" description="Helical" evidence="13">
    <location>
        <begin position="81"/>
        <end position="111"/>
    </location>
</feature>
<dbReference type="PRINTS" id="PR00237">
    <property type="entry name" value="GPCRRHODOPSN"/>
</dbReference>
<keyword evidence="3" id="KW-0597">Phosphoprotein</keyword>
<proteinExistence type="inferred from homology"/>
<dbReference type="GO" id="GO:0004875">
    <property type="term" value="F:complement receptor activity"/>
    <property type="evidence" value="ECO:0007669"/>
    <property type="project" value="TreeGrafter"/>
</dbReference>
<protein>
    <recommendedName>
        <fullName evidence="14">G-protein coupled receptors family 1 profile domain-containing protein</fullName>
    </recommendedName>
</protein>
<dbReference type="GO" id="GO:0007200">
    <property type="term" value="P:phospholipase C-activating G protein-coupled receptor signaling pathway"/>
    <property type="evidence" value="ECO:0007669"/>
    <property type="project" value="TreeGrafter"/>
</dbReference>
<accession>A0A670IQN3</accession>
<name>A0A670IQN3_PODMU</name>
<keyword evidence="7 13" id="KW-0472">Membrane</keyword>
<dbReference type="GeneTree" id="ENSGT00950000182966"/>
<dbReference type="FunFam" id="1.20.1070.10:FF:000109">
    <property type="entry name" value="Leukotriene B4 receptor"/>
    <property type="match status" value="1"/>
</dbReference>
<keyword evidence="4 12" id="KW-0812">Transmembrane</keyword>
<evidence type="ECO:0000313" key="15">
    <source>
        <dbReference type="Ensembl" id="ENSPMRP00000013527.1"/>
    </source>
</evidence>
<feature type="transmembrane region" description="Helical" evidence="13">
    <location>
        <begin position="174"/>
        <end position="202"/>
    </location>
</feature>
<dbReference type="OMA" id="CSRITQM"/>
<evidence type="ECO:0000256" key="4">
    <source>
        <dbReference type="ARBA" id="ARBA00022692"/>
    </source>
</evidence>
<keyword evidence="5 13" id="KW-1133">Transmembrane helix</keyword>
<dbReference type="PANTHER" id="PTHR24225:SF72">
    <property type="entry name" value="G-PROTEIN COUPLED RECEPTORS FAMILY 1 PROFILE DOMAIN-CONTAINING PROTEIN-RELATED"/>
    <property type="match status" value="1"/>
</dbReference>
<dbReference type="GO" id="GO:0006954">
    <property type="term" value="P:inflammatory response"/>
    <property type="evidence" value="ECO:0007669"/>
    <property type="project" value="TreeGrafter"/>
</dbReference>
<dbReference type="Ensembl" id="ENSPMRT00000014449.1">
    <property type="protein sequence ID" value="ENSPMRP00000013527.1"/>
    <property type="gene ID" value="ENSPMRG00000009061.1"/>
</dbReference>
<dbReference type="AlphaFoldDB" id="A0A670IQN3"/>
<evidence type="ECO:0000313" key="16">
    <source>
        <dbReference type="Proteomes" id="UP000472272"/>
    </source>
</evidence>
<comment type="similarity">
    <text evidence="11">Belongs to the chemokine-like receptor (CMKLR) family.</text>
</comment>
<sequence>MDPSEESNDLLPLSIARHLVCTVLSLSFIVGIPGNSFVIWTICGRMAQRPPTVMLILHLAIADLLVLVTLPIWIYSFANTWLFGLVACKALTFVVYFSMYASIFLIMALSFERFMAVFYPFAVQCWKKKMTTRMLVFAIWFLAIAFGAVIIPFRETNNTEAGLQCADFSYDSNAQMIACLLLETLVGFVVPFAFISICYVLVGRRIRNMTSPSKQRSAKLIASIVVAFCLCWLPHHIFNLISIASALMEESYPGTSEALEKISAVGANITGSLVFVSSCINPLLYAFAARNFQSSVRFTRLSRLFEQMSPSERTETQETVGRFEVVAPWRNIDPGQGDVWG</sequence>
<evidence type="ECO:0000256" key="10">
    <source>
        <dbReference type="ARBA" id="ARBA00023224"/>
    </source>
</evidence>
<feature type="transmembrane region" description="Helical" evidence="13">
    <location>
        <begin position="132"/>
        <end position="154"/>
    </location>
</feature>
<keyword evidence="16" id="KW-1185">Reference proteome</keyword>
<feature type="transmembrane region" description="Helical" evidence="13">
    <location>
        <begin position="267"/>
        <end position="288"/>
    </location>
</feature>
<feature type="domain" description="G-protein coupled receptors family 1 profile" evidence="14">
    <location>
        <begin position="34"/>
        <end position="285"/>
    </location>
</feature>
<keyword evidence="2" id="KW-1003">Cell membrane</keyword>
<evidence type="ECO:0000256" key="13">
    <source>
        <dbReference type="SAM" id="Phobius"/>
    </source>
</evidence>
<dbReference type="InterPro" id="IPR017452">
    <property type="entry name" value="GPCR_Rhodpsn_7TM"/>
</dbReference>
<keyword evidence="6 12" id="KW-0297">G-protein coupled receptor</keyword>
<feature type="transmembrane region" description="Helical" evidence="13">
    <location>
        <begin position="55"/>
        <end position="75"/>
    </location>
</feature>
<evidence type="ECO:0000259" key="14">
    <source>
        <dbReference type="PROSITE" id="PS50262"/>
    </source>
</evidence>
<evidence type="ECO:0000256" key="6">
    <source>
        <dbReference type="ARBA" id="ARBA00023040"/>
    </source>
</evidence>
<dbReference type="SUPFAM" id="SSF81321">
    <property type="entry name" value="Family A G protein-coupled receptor-like"/>
    <property type="match status" value="1"/>
</dbReference>
<dbReference type="GO" id="GO:0004974">
    <property type="term" value="F:leukotriene receptor activity"/>
    <property type="evidence" value="ECO:0007669"/>
    <property type="project" value="UniProtKB-ARBA"/>
</dbReference>
<dbReference type="Pfam" id="PF00001">
    <property type="entry name" value="7tm_1"/>
    <property type="match status" value="1"/>
</dbReference>
<keyword evidence="8 12" id="KW-0675">Receptor</keyword>
<evidence type="ECO:0000256" key="1">
    <source>
        <dbReference type="ARBA" id="ARBA00004651"/>
    </source>
</evidence>
<dbReference type="PROSITE" id="PS00237">
    <property type="entry name" value="G_PROTEIN_RECEP_F1_1"/>
    <property type="match status" value="1"/>
</dbReference>
<evidence type="ECO:0000256" key="9">
    <source>
        <dbReference type="ARBA" id="ARBA00023180"/>
    </source>
</evidence>
<dbReference type="InterPro" id="IPR000276">
    <property type="entry name" value="GPCR_Rhodpsn"/>
</dbReference>
<comment type="similarity">
    <text evidence="12">Belongs to the G-protein coupled receptor 1 family.</text>
</comment>
<evidence type="ECO:0000256" key="7">
    <source>
        <dbReference type="ARBA" id="ARBA00023136"/>
    </source>
</evidence>
<reference evidence="15" key="2">
    <citation type="submission" date="2025-08" db="UniProtKB">
        <authorList>
            <consortium name="Ensembl"/>
        </authorList>
    </citation>
    <scope>IDENTIFICATION</scope>
</reference>
<dbReference type="Proteomes" id="UP000472272">
    <property type="component" value="Chromosome 8"/>
</dbReference>
<evidence type="ECO:0000256" key="3">
    <source>
        <dbReference type="ARBA" id="ARBA00022553"/>
    </source>
</evidence>
<reference evidence="15 16" key="1">
    <citation type="journal article" date="2019" name="Proc. Natl. Acad. Sci. U.S.A.">
        <title>Regulatory changes in pterin and carotenoid genes underlie balanced color polymorphisms in the wall lizard.</title>
        <authorList>
            <person name="Andrade P."/>
            <person name="Pinho C."/>
            <person name="Perez I de Lanuza G."/>
            <person name="Afonso S."/>
            <person name="Brejcha J."/>
            <person name="Rubin C.J."/>
            <person name="Wallerman O."/>
            <person name="Pereira P."/>
            <person name="Sabatino S.J."/>
            <person name="Bellati A."/>
            <person name="Pellitteri-Rosa D."/>
            <person name="Bosakova Z."/>
            <person name="Bunikis I."/>
            <person name="Carretero M.A."/>
            <person name="Feiner N."/>
            <person name="Marsik P."/>
            <person name="Pauperio F."/>
            <person name="Salvi D."/>
            <person name="Soler L."/>
            <person name="While G.M."/>
            <person name="Uller T."/>
            <person name="Font E."/>
            <person name="Andersson L."/>
            <person name="Carneiro M."/>
        </authorList>
    </citation>
    <scope>NUCLEOTIDE SEQUENCE</scope>
</reference>
<reference evidence="15" key="3">
    <citation type="submission" date="2025-09" db="UniProtKB">
        <authorList>
            <consortium name="Ensembl"/>
        </authorList>
    </citation>
    <scope>IDENTIFICATION</scope>
</reference>
<evidence type="ECO:0000256" key="12">
    <source>
        <dbReference type="RuleBase" id="RU000688"/>
    </source>
</evidence>
<evidence type="ECO:0000256" key="5">
    <source>
        <dbReference type="ARBA" id="ARBA00022989"/>
    </source>
</evidence>
<evidence type="ECO:0000256" key="8">
    <source>
        <dbReference type="ARBA" id="ARBA00023170"/>
    </source>
</evidence>
<dbReference type="InterPro" id="IPR000826">
    <property type="entry name" value="Formyl_rcpt-rel"/>
</dbReference>
<keyword evidence="9" id="KW-0325">Glycoprotein</keyword>
<evidence type="ECO:0000256" key="11">
    <source>
        <dbReference type="ARBA" id="ARBA00025736"/>
    </source>
</evidence>
<feature type="transmembrane region" description="Helical" evidence="13">
    <location>
        <begin position="223"/>
        <end position="247"/>
    </location>
</feature>
<keyword evidence="10 12" id="KW-0807">Transducer</keyword>
<feature type="transmembrane region" description="Helical" evidence="13">
    <location>
        <begin position="15"/>
        <end position="43"/>
    </location>
</feature>
<evidence type="ECO:0000256" key="2">
    <source>
        <dbReference type="ARBA" id="ARBA00022475"/>
    </source>
</evidence>
<comment type="subcellular location">
    <subcellularLocation>
        <location evidence="1">Cell membrane</location>
        <topology evidence="1">Multi-pass membrane protein</topology>
    </subcellularLocation>
</comment>
<dbReference type="PANTHER" id="PTHR24225">
    <property type="entry name" value="CHEMOTACTIC RECEPTOR"/>
    <property type="match status" value="1"/>
</dbReference>
<dbReference type="GO" id="GO:0007204">
    <property type="term" value="P:positive regulation of cytosolic calcium ion concentration"/>
    <property type="evidence" value="ECO:0007669"/>
    <property type="project" value="TreeGrafter"/>
</dbReference>
<organism evidence="15 16">
    <name type="scientific">Podarcis muralis</name>
    <name type="common">Wall lizard</name>
    <name type="synonym">Lacerta muralis</name>
    <dbReference type="NCBI Taxonomy" id="64176"/>
    <lineage>
        <taxon>Eukaryota</taxon>
        <taxon>Metazoa</taxon>
        <taxon>Chordata</taxon>
        <taxon>Craniata</taxon>
        <taxon>Vertebrata</taxon>
        <taxon>Euteleostomi</taxon>
        <taxon>Lepidosauria</taxon>
        <taxon>Squamata</taxon>
        <taxon>Bifurcata</taxon>
        <taxon>Unidentata</taxon>
        <taxon>Episquamata</taxon>
        <taxon>Laterata</taxon>
        <taxon>Lacertibaenia</taxon>
        <taxon>Lacertidae</taxon>
        <taxon>Podarcis</taxon>
    </lineage>
</organism>